<accession>Q16CF1</accession>
<dbReference type="KEGG" id="rde:RD1_0643"/>
<sequence>MEKNGQTGEVLDHETGQDTLMLVWNDTIVDASAPDIGVGKVPFDAQVALVLMNGRCVAQIHGDPGLDASGITVIPSSSARRIGLEPV</sequence>
<keyword evidence="2" id="KW-1185">Reference proteome</keyword>
<organism evidence="1 2">
    <name type="scientific">Roseobacter denitrificans (strain ATCC 33942 / OCh 114)</name>
    <name type="common">Erythrobacter sp. (strain OCh 114)</name>
    <name type="synonym">Roseobacter denitrificans</name>
    <dbReference type="NCBI Taxonomy" id="375451"/>
    <lineage>
        <taxon>Bacteria</taxon>
        <taxon>Pseudomonadati</taxon>
        <taxon>Pseudomonadota</taxon>
        <taxon>Alphaproteobacteria</taxon>
        <taxon>Rhodobacterales</taxon>
        <taxon>Roseobacteraceae</taxon>
        <taxon>Roseobacter</taxon>
    </lineage>
</organism>
<dbReference type="Proteomes" id="UP000007029">
    <property type="component" value="Chromosome"/>
</dbReference>
<evidence type="ECO:0000313" key="2">
    <source>
        <dbReference type="Proteomes" id="UP000007029"/>
    </source>
</evidence>
<gene>
    <name evidence="1" type="ordered locus">RD1_0643</name>
</gene>
<dbReference type="AlphaFoldDB" id="Q16CF1"/>
<proteinExistence type="predicted"/>
<reference evidence="1 2" key="1">
    <citation type="journal article" date="2007" name="J. Bacteriol.">
        <title>The complete genome sequence of Roseobacter denitrificans reveals a mixotrophic rather than photosynthetic metabolism.</title>
        <authorList>
            <person name="Swingley W.D."/>
            <person name="Sadekar S."/>
            <person name="Mastrian S.D."/>
            <person name="Matthies H.J."/>
            <person name="Hao J."/>
            <person name="Ramos H."/>
            <person name="Acharya C.R."/>
            <person name="Conrad A.L."/>
            <person name="Taylor H.L."/>
            <person name="Dejesa L.C."/>
            <person name="Shah M.K."/>
            <person name="O'huallachain M.E."/>
            <person name="Lince M.T."/>
            <person name="Blankenship R.E."/>
            <person name="Beatty J.T."/>
            <person name="Touchman J.W."/>
        </authorList>
    </citation>
    <scope>NUCLEOTIDE SEQUENCE [LARGE SCALE GENOMIC DNA]</scope>
    <source>
        <strain evidence="2">ATCC 33942 / OCh 114</strain>
    </source>
</reference>
<dbReference type="EMBL" id="CP000362">
    <property type="protein sequence ID" value="ABG30342.1"/>
    <property type="molecule type" value="Genomic_DNA"/>
</dbReference>
<name>Q16CF1_ROSDO</name>
<evidence type="ECO:0000313" key="1">
    <source>
        <dbReference type="EMBL" id="ABG30342.1"/>
    </source>
</evidence>
<dbReference type="HOGENOM" id="CLU_2481338_0_0_5"/>
<protein>
    <submittedName>
        <fullName evidence="1">Type I secretion target repeat protein</fullName>
    </submittedName>
</protein>